<comment type="caution">
    <text evidence="9">The sequence shown here is derived from an EMBL/GenBank/DDBJ whole genome shotgun (WGS) entry which is preliminary data.</text>
</comment>
<dbReference type="InterPro" id="IPR058031">
    <property type="entry name" value="AAA_lid_NorR"/>
</dbReference>
<dbReference type="InterPro" id="IPR009057">
    <property type="entry name" value="Homeodomain-like_sf"/>
</dbReference>
<accession>A0A9D0YP48</accession>
<dbReference type="GO" id="GO:0000160">
    <property type="term" value="P:phosphorelay signal transduction system"/>
    <property type="evidence" value="ECO:0007669"/>
    <property type="project" value="InterPro"/>
</dbReference>
<dbReference type="Proteomes" id="UP000606463">
    <property type="component" value="Unassembled WGS sequence"/>
</dbReference>
<evidence type="ECO:0000256" key="1">
    <source>
        <dbReference type="ARBA" id="ARBA00022553"/>
    </source>
</evidence>
<reference evidence="9" key="1">
    <citation type="journal article" date="2020" name="ISME J.">
        <title>Gammaproteobacteria mediating utilization of methyl-, sulfur- and petroleum organic compounds in deep ocean hydrothermal plumes.</title>
        <authorList>
            <person name="Zhou Z."/>
            <person name="Liu Y."/>
            <person name="Pan J."/>
            <person name="Cron B.R."/>
            <person name="Toner B.M."/>
            <person name="Anantharaman K."/>
            <person name="Breier J.A."/>
            <person name="Dick G.J."/>
            <person name="Li M."/>
        </authorList>
    </citation>
    <scope>NUCLEOTIDE SEQUENCE</scope>
    <source>
        <strain evidence="9">SZUA-1501</strain>
    </source>
</reference>
<protein>
    <submittedName>
        <fullName evidence="9">Sigma-54-dependent Fis family transcriptional regulator</fullName>
    </submittedName>
</protein>
<evidence type="ECO:0000256" key="3">
    <source>
        <dbReference type="ARBA" id="ARBA00022840"/>
    </source>
</evidence>
<dbReference type="CDD" id="cd00009">
    <property type="entry name" value="AAA"/>
    <property type="match status" value="1"/>
</dbReference>
<proteinExistence type="predicted"/>
<dbReference type="InterPro" id="IPR011006">
    <property type="entry name" value="CheY-like_superfamily"/>
</dbReference>
<evidence type="ECO:0000259" key="8">
    <source>
        <dbReference type="PROSITE" id="PS50110"/>
    </source>
</evidence>
<dbReference type="AlphaFoldDB" id="A0A9D0YP48"/>
<keyword evidence="1 6" id="KW-0597">Phosphoprotein</keyword>
<evidence type="ECO:0000313" key="9">
    <source>
        <dbReference type="EMBL" id="HIP98361.1"/>
    </source>
</evidence>
<dbReference type="InterPro" id="IPR027417">
    <property type="entry name" value="P-loop_NTPase"/>
</dbReference>
<feature type="domain" description="Response regulatory" evidence="8">
    <location>
        <begin position="5"/>
        <end position="117"/>
    </location>
</feature>
<dbReference type="InterPro" id="IPR002078">
    <property type="entry name" value="Sigma_54_int"/>
</dbReference>
<evidence type="ECO:0000256" key="2">
    <source>
        <dbReference type="ARBA" id="ARBA00022741"/>
    </source>
</evidence>
<keyword evidence="2" id="KW-0547">Nucleotide-binding</keyword>
<dbReference type="EMBL" id="DQVE01000034">
    <property type="protein sequence ID" value="HIP98361.1"/>
    <property type="molecule type" value="Genomic_DNA"/>
</dbReference>
<dbReference type="PROSITE" id="PS50110">
    <property type="entry name" value="RESPONSE_REGULATORY"/>
    <property type="match status" value="1"/>
</dbReference>
<sequence>MVLKRLLIVEDEKETAENLKKLCEFEGFSVDTAYDLKTAVDKFKKHRYPLVILDLKLPDGCGVELLEYVDPSKTKVIVLTAHGTVETAVSSLKKGAFEYLQKPINFKVLFKYLNRALNELGAFSEEDHPNEVLKELVGNSPFVRKLRETLPKIAAENKNVLIRGEEGVGKTFVGTLIHKLSPRREFKLVKVVVGGKSEHKLEAELFGSTLKGKEKIGAFELANGGTVILVGVENLSLRLQQKLNEVLETKSFYSIGDGLRKRFNSRLVATTSANLYEMAKEGKFNRDLLFKLGQIDIEIPPLRERREDIIPLLEFYINKMAEEKGYEKPIFSEDVTEFLKSYHFPANVRELKNLAERLVLLFRGKIVNISDLSLVSRENKESLFAPNKTWREAKREFEKEYLKRALIEEGGNIRRVSERIKLDISNIYRKIKEYGLEKYVKNKS</sequence>
<dbReference type="PROSITE" id="PS50045">
    <property type="entry name" value="SIGMA54_INTERACT_4"/>
    <property type="match status" value="1"/>
</dbReference>
<feature type="domain" description="Sigma-54 factor interaction" evidence="7">
    <location>
        <begin position="136"/>
        <end position="360"/>
    </location>
</feature>
<dbReference type="Gene3D" id="3.40.50.2300">
    <property type="match status" value="1"/>
</dbReference>
<dbReference type="Gene3D" id="3.40.50.300">
    <property type="entry name" value="P-loop containing nucleotide triphosphate hydrolases"/>
    <property type="match status" value="1"/>
</dbReference>
<dbReference type="InterPro" id="IPR025662">
    <property type="entry name" value="Sigma_54_int_dom_ATP-bd_1"/>
</dbReference>
<dbReference type="InterPro" id="IPR001789">
    <property type="entry name" value="Sig_transdc_resp-reg_receiver"/>
</dbReference>
<keyword evidence="4" id="KW-0805">Transcription regulation</keyword>
<keyword evidence="3" id="KW-0067">ATP-binding</keyword>
<dbReference type="GO" id="GO:0005524">
    <property type="term" value="F:ATP binding"/>
    <property type="evidence" value="ECO:0007669"/>
    <property type="project" value="UniProtKB-KW"/>
</dbReference>
<dbReference type="Pfam" id="PF02954">
    <property type="entry name" value="HTH_8"/>
    <property type="match status" value="1"/>
</dbReference>
<dbReference type="PROSITE" id="PS00675">
    <property type="entry name" value="SIGMA54_INTERACT_1"/>
    <property type="match status" value="1"/>
</dbReference>
<evidence type="ECO:0000313" key="10">
    <source>
        <dbReference type="Proteomes" id="UP000606463"/>
    </source>
</evidence>
<dbReference type="Pfam" id="PF00158">
    <property type="entry name" value="Sigma54_activat"/>
    <property type="match status" value="1"/>
</dbReference>
<dbReference type="GO" id="GO:0006355">
    <property type="term" value="P:regulation of DNA-templated transcription"/>
    <property type="evidence" value="ECO:0007669"/>
    <property type="project" value="InterPro"/>
</dbReference>
<evidence type="ECO:0000259" key="7">
    <source>
        <dbReference type="PROSITE" id="PS50045"/>
    </source>
</evidence>
<dbReference type="Gene3D" id="1.10.8.60">
    <property type="match status" value="1"/>
</dbReference>
<dbReference type="Pfam" id="PF25601">
    <property type="entry name" value="AAA_lid_14"/>
    <property type="match status" value="1"/>
</dbReference>
<gene>
    <name evidence="9" type="ORF">EYH37_03210</name>
</gene>
<dbReference type="Gene3D" id="1.10.10.60">
    <property type="entry name" value="Homeodomain-like"/>
    <property type="match status" value="1"/>
</dbReference>
<dbReference type="PANTHER" id="PTHR32071:SF17">
    <property type="entry name" value="TRANSCRIPTIONAL REGULATOR (NTRC FAMILY)"/>
    <property type="match status" value="1"/>
</dbReference>
<dbReference type="InterPro" id="IPR002197">
    <property type="entry name" value="HTH_Fis"/>
</dbReference>
<evidence type="ECO:0000256" key="5">
    <source>
        <dbReference type="ARBA" id="ARBA00023163"/>
    </source>
</evidence>
<evidence type="ECO:0000256" key="4">
    <source>
        <dbReference type="ARBA" id="ARBA00023015"/>
    </source>
</evidence>
<dbReference type="SMART" id="SM00448">
    <property type="entry name" value="REC"/>
    <property type="match status" value="1"/>
</dbReference>
<dbReference type="Pfam" id="PF00072">
    <property type="entry name" value="Response_reg"/>
    <property type="match status" value="1"/>
</dbReference>
<name>A0A9D0YP48_AQUAO</name>
<keyword evidence="5" id="KW-0804">Transcription</keyword>
<feature type="modified residue" description="4-aspartylphosphate" evidence="6">
    <location>
        <position position="54"/>
    </location>
</feature>
<dbReference type="PANTHER" id="PTHR32071">
    <property type="entry name" value="TRANSCRIPTIONAL REGULATORY PROTEIN"/>
    <property type="match status" value="1"/>
</dbReference>
<evidence type="ECO:0000256" key="6">
    <source>
        <dbReference type="PROSITE-ProRule" id="PRU00169"/>
    </source>
</evidence>
<dbReference type="SUPFAM" id="SSF52172">
    <property type="entry name" value="CheY-like"/>
    <property type="match status" value="1"/>
</dbReference>
<organism evidence="9 10">
    <name type="scientific">Aquifex aeolicus</name>
    <dbReference type="NCBI Taxonomy" id="63363"/>
    <lineage>
        <taxon>Bacteria</taxon>
        <taxon>Pseudomonadati</taxon>
        <taxon>Aquificota</taxon>
        <taxon>Aquificia</taxon>
        <taxon>Aquificales</taxon>
        <taxon>Aquificaceae</taxon>
        <taxon>Aquifex</taxon>
    </lineage>
</organism>
<dbReference type="SUPFAM" id="SSF52540">
    <property type="entry name" value="P-loop containing nucleoside triphosphate hydrolases"/>
    <property type="match status" value="1"/>
</dbReference>
<dbReference type="SUPFAM" id="SSF46689">
    <property type="entry name" value="Homeodomain-like"/>
    <property type="match status" value="1"/>
</dbReference>
<dbReference type="GO" id="GO:0043565">
    <property type="term" value="F:sequence-specific DNA binding"/>
    <property type="evidence" value="ECO:0007669"/>
    <property type="project" value="InterPro"/>
</dbReference>